<dbReference type="InterPro" id="IPR007248">
    <property type="entry name" value="Mpv17_PMP22"/>
</dbReference>
<keyword evidence="5 6" id="KW-0472">Membrane</keyword>
<organism evidence="8 9">
    <name type="scientific">Prymnesium parvum</name>
    <name type="common">Toxic golden alga</name>
    <dbReference type="NCBI Taxonomy" id="97485"/>
    <lineage>
        <taxon>Eukaryota</taxon>
        <taxon>Haptista</taxon>
        <taxon>Haptophyta</taxon>
        <taxon>Prymnesiophyceae</taxon>
        <taxon>Prymnesiales</taxon>
        <taxon>Prymnesiaceae</taxon>
        <taxon>Prymnesium</taxon>
    </lineage>
</organism>
<feature type="chain" id="PRO_5044186577" description="Peroxisomal membrane protein MPV17" evidence="7">
    <location>
        <begin position="23"/>
        <end position="233"/>
    </location>
</feature>
<sequence>MKMMNLMMGSVLLASLLPATAAWQATSGGRPLPRAAPGPAKALTLRGGAVDLSLASLGAAYASSLASRPVVTKAFTAGVIFSLSDVAGQAIAPSGAAHDVPRTLTSGLVGLLYFGPALHWWLEMISRVVPGFDLKSTLVKTLMGQSCFGPLMTAVFFAASLVQVHGPIGGLRRWPAKVKQDLVSTWAAGLCFWPFVDLICYSFVPVMWIPLGYNVASFLWTIWLSLQAARQVS</sequence>
<dbReference type="GO" id="GO:0005737">
    <property type="term" value="C:cytoplasm"/>
    <property type="evidence" value="ECO:0007669"/>
    <property type="project" value="TreeGrafter"/>
</dbReference>
<keyword evidence="7" id="KW-0732">Signal</keyword>
<evidence type="ECO:0000313" key="9">
    <source>
        <dbReference type="Proteomes" id="UP001515480"/>
    </source>
</evidence>
<feature type="transmembrane region" description="Helical" evidence="6">
    <location>
        <begin position="183"/>
        <end position="204"/>
    </location>
</feature>
<reference evidence="8 9" key="1">
    <citation type="journal article" date="2024" name="Science">
        <title>Giant polyketide synthase enzymes in the biosynthesis of giant marine polyether toxins.</title>
        <authorList>
            <person name="Fallon T.R."/>
            <person name="Shende V.V."/>
            <person name="Wierzbicki I.H."/>
            <person name="Pendleton A.L."/>
            <person name="Watervoot N.F."/>
            <person name="Auber R.P."/>
            <person name="Gonzalez D.J."/>
            <person name="Wisecaver J.H."/>
            <person name="Moore B.S."/>
        </authorList>
    </citation>
    <scope>NUCLEOTIDE SEQUENCE [LARGE SCALE GENOMIC DNA]</scope>
    <source>
        <strain evidence="8 9">12B1</strain>
    </source>
</reference>
<evidence type="ECO:0000256" key="1">
    <source>
        <dbReference type="ARBA" id="ARBA00004141"/>
    </source>
</evidence>
<feature type="signal peptide" evidence="7">
    <location>
        <begin position="1"/>
        <end position="22"/>
    </location>
</feature>
<keyword evidence="3 6" id="KW-0812">Transmembrane</keyword>
<dbReference type="EMBL" id="JBGBPQ010000001">
    <property type="protein sequence ID" value="KAL1529806.1"/>
    <property type="molecule type" value="Genomic_DNA"/>
</dbReference>
<evidence type="ECO:0000256" key="5">
    <source>
        <dbReference type="ARBA" id="ARBA00023136"/>
    </source>
</evidence>
<dbReference type="AlphaFoldDB" id="A0AB34K660"/>
<evidence type="ECO:0000256" key="6">
    <source>
        <dbReference type="RuleBase" id="RU363053"/>
    </source>
</evidence>
<gene>
    <name evidence="8" type="ORF">AB1Y20_000738</name>
</gene>
<evidence type="ECO:0000256" key="3">
    <source>
        <dbReference type="ARBA" id="ARBA00022692"/>
    </source>
</evidence>
<dbReference type="GO" id="GO:0016020">
    <property type="term" value="C:membrane"/>
    <property type="evidence" value="ECO:0007669"/>
    <property type="project" value="UniProtKB-SubCell"/>
</dbReference>
<accession>A0AB34K660</accession>
<feature type="transmembrane region" description="Helical" evidence="6">
    <location>
        <begin position="210"/>
        <end position="229"/>
    </location>
</feature>
<evidence type="ECO:0000256" key="7">
    <source>
        <dbReference type="SAM" id="SignalP"/>
    </source>
</evidence>
<name>A0AB34K660_PRYPA</name>
<proteinExistence type="inferred from homology"/>
<dbReference type="Proteomes" id="UP001515480">
    <property type="component" value="Unassembled WGS sequence"/>
</dbReference>
<comment type="subcellular location">
    <subcellularLocation>
        <location evidence="1">Membrane</location>
        <topology evidence="1">Multi-pass membrane protein</topology>
    </subcellularLocation>
</comment>
<comment type="caution">
    <text evidence="8">The sequence shown here is derived from an EMBL/GenBank/DDBJ whole genome shotgun (WGS) entry which is preliminary data.</text>
</comment>
<keyword evidence="4 6" id="KW-1133">Transmembrane helix</keyword>
<evidence type="ECO:0000313" key="8">
    <source>
        <dbReference type="EMBL" id="KAL1529806.1"/>
    </source>
</evidence>
<evidence type="ECO:0000256" key="2">
    <source>
        <dbReference type="ARBA" id="ARBA00006824"/>
    </source>
</evidence>
<dbReference type="Pfam" id="PF04117">
    <property type="entry name" value="Mpv17_PMP22"/>
    <property type="match status" value="1"/>
</dbReference>
<evidence type="ECO:0008006" key="10">
    <source>
        <dbReference type="Google" id="ProtNLM"/>
    </source>
</evidence>
<feature type="transmembrane region" description="Helical" evidence="6">
    <location>
        <begin position="104"/>
        <end position="122"/>
    </location>
</feature>
<dbReference type="PANTHER" id="PTHR11266">
    <property type="entry name" value="PEROXISOMAL MEMBRANE PROTEIN 2, PXMP2 MPV17"/>
    <property type="match status" value="1"/>
</dbReference>
<protein>
    <recommendedName>
        <fullName evidence="10">Peroxisomal membrane protein MPV17</fullName>
    </recommendedName>
</protein>
<feature type="transmembrane region" description="Helical" evidence="6">
    <location>
        <begin position="142"/>
        <end position="162"/>
    </location>
</feature>
<dbReference type="PANTHER" id="PTHR11266:SF17">
    <property type="entry name" value="PROTEIN MPV17"/>
    <property type="match status" value="1"/>
</dbReference>
<comment type="similarity">
    <text evidence="2 6">Belongs to the peroxisomal membrane protein PXMP2/4 family.</text>
</comment>
<evidence type="ECO:0000256" key="4">
    <source>
        <dbReference type="ARBA" id="ARBA00022989"/>
    </source>
</evidence>
<keyword evidence="9" id="KW-1185">Reference proteome</keyword>